<gene>
    <name evidence="1" type="ORF">ABMA27_000015</name>
</gene>
<sequence>MLARRLYRCSEDVKVTLFKAYCQNMYSGNLWTSYTKKSLDTLRVQYNNVFRMLLGLPRFCSASAMFAEYQVDGFAAIIRKKTTSLIFRARGSPNSILQTLADRIILLLLNSNC</sequence>
<accession>A0ABR3IM10</accession>
<proteinExistence type="predicted"/>
<dbReference type="Proteomes" id="UP001549920">
    <property type="component" value="Unassembled WGS sequence"/>
</dbReference>
<keyword evidence="2" id="KW-1185">Reference proteome</keyword>
<dbReference type="EMBL" id="JBEUOH010000001">
    <property type="protein sequence ID" value="KAL0902048.1"/>
    <property type="molecule type" value="Genomic_DNA"/>
</dbReference>
<reference evidence="1 2" key="1">
    <citation type="submission" date="2024-06" db="EMBL/GenBank/DDBJ databases">
        <title>A chromosome-level genome assembly of beet webworm, Loxostege sticticalis.</title>
        <authorList>
            <person name="Zhang Y."/>
        </authorList>
    </citation>
    <scope>NUCLEOTIDE SEQUENCE [LARGE SCALE GENOMIC DNA]</scope>
    <source>
        <strain evidence="1">AQ026</strain>
        <tissue evidence="1">Whole body</tissue>
    </source>
</reference>
<evidence type="ECO:0000313" key="2">
    <source>
        <dbReference type="Proteomes" id="UP001549920"/>
    </source>
</evidence>
<comment type="caution">
    <text evidence="1">The sequence shown here is derived from an EMBL/GenBank/DDBJ whole genome shotgun (WGS) entry which is preliminary data.</text>
</comment>
<evidence type="ECO:0000313" key="1">
    <source>
        <dbReference type="EMBL" id="KAL0902048.1"/>
    </source>
</evidence>
<protein>
    <submittedName>
        <fullName evidence="1">Uncharacterized protein</fullName>
    </submittedName>
</protein>
<name>A0ABR3IM10_LOXSC</name>
<organism evidence="1 2">
    <name type="scientific">Loxostege sticticalis</name>
    <name type="common">Beet webworm moth</name>
    <dbReference type="NCBI Taxonomy" id="481309"/>
    <lineage>
        <taxon>Eukaryota</taxon>
        <taxon>Metazoa</taxon>
        <taxon>Ecdysozoa</taxon>
        <taxon>Arthropoda</taxon>
        <taxon>Hexapoda</taxon>
        <taxon>Insecta</taxon>
        <taxon>Pterygota</taxon>
        <taxon>Neoptera</taxon>
        <taxon>Endopterygota</taxon>
        <taxon>Lepidoptera</taxon>
        <taxon>Glossata</taxon>
        <taxon>Ditrysia</taxon>
        <taxon>Pyraloidea</taxon>
        <taxon>Crambidae</taxon>
        <taxon>Pyraustinae</taxon>
        <taxon>Loxostege</taxon>
    </lineage>
</organism>